<dbReference type="PROSITE" id="PS52019">
    <property type="entry name" value="PKS_MFAS_DH"/>
    <property type="match status" value="1"/>
</dbReference>
<dbReference type="Pfam" id="PF14765">
    <property type="entry name" value="PS-DH"/>
    <property type="match status" value="1"/>
</dbReference>
<dbReference type="PANTHER" id="PTHR43775:SF13">
    <property type="entry name" value="POLYKETIDE SYNTHASE 1"/>
    <property type="match status" value="1"/>
</dbReference>
<feature type="domain" description="Ketosynthase family 3 (KS3)" evidence="10">
    <location>
        <begin position="1"/>
        <end position="425"/>
    </location>
</feature>
<dbReference type="OrthoDB" id="329835at2759"/>
<dbReference type="SMART" id="SM00822">
    <property type="entry name" value="PKS_KR"/>
    <property type="match status" value="1"/>
</dbReference>
<dbReference type="CDD" id="cd00833">
    <property type="entry name" value="PKS"/>
    <property type="match status" value="1"/>
</dbReference>
<dbReference type="Gene3D" id="1.10.1200.10">
    <property type="entry name" value="ACP-like"/>
    <property type="match status" value="1"/>
</dbReference>
<dbReference type="InterPro" id="IPR014043">
    <property type="entry name" value="Acyl_transferase_dom"/>
</dbReference>
<dbReference type="GeneID" id="54329485"/>
<dbReference type="InterPro" id="IPR032821">
    <property type="entry name" value="PKS_assoc"/>
</dbReference>
<dbReference type="InterPro" id="IPR011032">
    <property type="entry name" value="GroES-like_sf"/>
</dbReference>
<dbReference type="Gene3D" id="3.40.50.150">
    <property type="entry name" value="Vaccinia Virus protein VP39"/>
    <property type="match status" value="1"/>
</dbReference>
<dbReference type="Proteomes" id="UP000324241">
    <property type="component" value="Unassembled WGS sequence"/>
</dbReference>
<dbReference type="InterPro" id="IPR036736">
    <property type="entry name" value="ACP-like_sf"/>
</dbReference>
<dbReference type="GO" id="GO:0004312">
    <property type="term" value="F:fatty acid synthase activity"/>
    <property type="evidence" value="ECO:0007669"/>
    <property type="project" value="TreeGrafter"/>
</dbReference>
<evidence type="ECO:0000313" key="12">
    <source>
        <dbReference type="EMBL" id="KAA8645364.1"/>
    </source>
</evidence>
<dbReference type="InterPro" id="IPR049900">
    <property type="entry name" value="PKS_mFAS_DH"/>
</dbReference>
<dbReference type="PANTHER" id="PTHR43775">
    <property type="entry name" value="FATTY ACID SYNTHASE"/>
    <property type="match status" value="1"/>
</dbReference>
<dbReference type="InterPro" id="IPR013217">
    <property type="entry name" value="Methyltransf_12"/>
</dbReference>
<keyword evidence="4" id="KW-0521">NADP</keyword>
<dbReference type="InterPro" id="IPR029063">
    <property type="entry name" value="SAM-dependent_MTases_sf"/>
</dbReference>
<evidence type="ECO:0000256" key="6">
    <source>
        <dbReference type="ARBA" id="ARBA00023268"/>
    </source>
</evidence>
<comment type="caution">
    <text evidence="12">The sequence shown here is derived from an EMBL/GenBank/DDBJ whole genome shotgun (WGS) entry which is preliminary data.</text>
</comment>
<dbReference type="InterPro" id="IPR016035">
    <property type="entry name" value="Acyl_Trfase/lysoPLipase"/>
</dbReference>
<dbReference type="InterPro" id="IPR020806">
    <property type="entry name" value="PKS_PP-bd"/>
</dbReference>
<evidence type="ECO:0000259" key="9">
    <source>
        <dbReference type="PROSITE" id="PS50075"/>
    </source>
</evidence>
<dbReference type="InterPro" id="IPR042104">
    <property type="entry name" value="PKS_dehydratase_sf"/>
</dbReference>
<organism evidence="12 13">
    <name type="scientific">Aspergillus tanneri</name>
    <dbReference type="NCBI Taxonomy" id="1220188"/>
    <lineage>
        <taxon>Eukaryota</taxon>
        <taxon>Fungi</taxon>
        <taxon>Dikarya</taxon>
        <taxon>Ascomycota</taxon>
        <taxon>Pezizomycotina</taxon>
        <taxon>Eurotiomycetes</taxon>
        <taxon>Eurotiomycetidae</taxon>
        <taxon>Eurotiales</taxon>
        <taxon>Aspergillaceae</taxon>
        <taxon>Aspergillus</taxon>
        <taxon>Aspergillus subgen. Circumdati</taxon>
    </lineage>
</organism>
<reference evidence="12 13" key="1">
    <citation type="submission" date="2019-08" db="EMBL/GenBank/DDBJ databases">
        <title>The genome sequence of a newly discovered highly antifungal drug resistant Aspergillus species, Aspergillus tanneri NIH 1004.</title>
        <authorList>
            <person name="Mounaud S."/>
            <person name="Singh I."/>
            <person name="Joardar V."/>
            <person name="Pakala S."/>
            <person name="Pakala S."/>
            <person name="Venepally P."/>
            <person name="Chung J.K."/>
            <person name="Losada L."/>
            <person name="Nierman W.C."/>
        </authorList>
    </citation>
    <scope>NUCLEOTIDE SEQUENCE [LARGE SCALE GENOMIC DNA]</scope>
    <source>
        <strain evidence="12 13">NIH1004</strain>
    </source>
</reference>
<dbReference type="SUPFAM" id="SSF50129">
    <property type="entry name" value="GroES-like"/>
    <property type="match status" value="1"/>
</dbReference>
<dbReference type="InterPro" id="IPR049552">
    <property type="entry name" value="PKS_DH_N"/>
</dbReference>
<feature type="active site" description="Proton donor; for dehydratase activity" evidence="8">
    <location>
        <position position="1137"/>
    </location>
</feature>
<dbReference type="Pfam" id="PF08659">
    <property type="entry name" value="KR"/>
    <property type="match status" value="1"/>
</dbReference>
<gene>
    <name evidence="12" type="ORF">ATNIH1004_006783</name>
</gene>
<dbReference type="SUPFAM" id="SSF55048">
    <property type="entry name" value="Probable ACP-binding domain of malonyl-CoA ACP transacylase"/>
    <property type="match status" value="1"/>
</dbReference>
<dbReference type="CDD" id="cd05195">
    <property type="entry name" value="enoyl_red"/>
    <property type="match status" value="1"/>
</dbReference>
<dbReference type="Gene3D" id="3.90.180.10">
    <property type="entry name" value="Medium-chain alcohol dehydrogenases, catalytic domain"/>
    <property type="match status" value="1"/>
</dbReference>
<proteinExistence type="predicted"/>
<feature type="domain" description="PKS/mFAS DH" evidence="11">
    <location>
        <begin position="908"/>
        <end position="1228"/>
    </location>
</feature>
<dbReference type="SMART" id="SM00825">
    <property type="entry name" value="PKS_KS"/>
    <property type="match status" value="1"/>
</dbReference>
<keyword evidence="5" id="KW-0560">Oxidoreductase</keyword>
<feature type="region of interest" description="C-terminal hotdog fold" evidence="8">
    <location>
        <begin position="1071"/>
        <end position="1228"/>
    </location>
</feature>
<dbReference type="SMART" id="SM00826">
    <property type="entry name" value="PKS_DH"/>
    <property type="match status" value="1"/>
</dbReference>
<dbReference type="Pfam" id="PF00698">
    <property type="entry name" value="Acyl_transf_1"/>
    <property type="match status" value="1"/>
</dbReference>
<keyword evidence="2" id="KW-0597">Phosphoprotein</keyword>
<evidence type="ECO:0000256" key="3">
    <source>
        <dbReference type="ARBA" id="ARBA00022679"/>
    </source>
</evidence>
<dbReference type="PROSITE" id="PS52004">
    <property type="entry name" value="KS3_2"/>
    <property type="match status" value="1"/>
</dbReference>
<evidence type="ECO:0000256" key="5">
    <source>
        <dbReference type="ARBA" id="ARBA00023002"/>
    </source>
</evidence>
<dbReference type="InterPro" id="IPR009081">
    <property type="entry name" value="PP-bd_ACP"/>
</dbReference>
<dbReference type="GO" id="GO:0004315">
    <property type="term" value="F:3-oxoacyl-[acyl-carrier-protein] synthase activity"/>
    <property type="evidence" value="ECO:0007669"/>
    <property type="project" value="InterPro"/>
</dbReference>
<evidence type="ECO:0000256" key="7">
    <source>
        <dbReference type="ARBA" id="ARBA00023315"/>
    </source>
</evidence>
<dbReference type="GO" id="GO:0044550">
    <property type="term" value="P:secondary metabolite biosynthetic process"/>
    <property type="evidence" value="ECO:0007669"/>
    <property type="project" value="TreeGrafter"/>
</dbReference>
<dbReference type="GO" id="GO:0031177">
    <property type="term" value="F:phosphopantetheine binding"/>
    <property type="evidence" value="ECO:0007669"/>
    <property type="project" value="InterPro"/>
</dbReference>
<dbReference type="InterPro" id="IPR013968">
    <property type="entry name" value="PKS_KR"/>
</dbReference>
<dbReference type="Gene3D" id="3.30.70.3290">
    <property type="match status" value="1"/>
</dbReference>
<dbReference type="VEuPathDB" id="FungiDB:EYZ11_000406"/>
<dbReference type="Pfam" id="PF21089">
    <property type="entry name" value="PKS_DH_N"/>
    <property type="match status" value="1"/>
</dbReference>
<protein>
    <submittedName>
        <fullName evidence="12">Type I Polyketide synthases (Type I PKS)</fullName>
    </submittedName>
</protein>
<dbReference type="InterPro" id="IPR016039">
    <property type="entry name" value="Thiolase-like"/>
</dbReference>
<evidence type="ECO:0000313" key="13">
    <source>
        <dbReference type="Proteomes" id="UP000324241"/>
    </source>
</evidence>
<dbReference type="CDD" id="cd02440">
    <property type="entry name" value="AdoMet_MTases"/>
    <property type="match status" value="1"/>
</dbReference>
<dbReference type="Gene3D" id="3.40.366.10">
    <property type="entry name" value="Malonyl-Coenzyme A Acyl Carrier Protein, domain 2"/>
    <property type="match status" value="1"/>
</dbReference>
<evidence type="ECO:0000256" key="8">
    <source>
        <dbReference type="PROSITE-ProRule" id="PRU01363"/>
    </source>
</evidence>
<dbReference type="SUPFAM" id="SSF51735">
    <property type="entry name" value="NAD(P)-binding Rossmann-fold domains"/>
    <property type="match status" value="2"/>
</dbReference>
<feature type="active site" description="Proton acceptor; for dehydratase activity" evidence="8">
    <location>
        <position position="940"/>
    </location>
</feature>
<sequence>MAQLAIVGMACRLPGDVSCPEEFWELCSRGRSAWSPIPESRFNASAFYHPNPDRAGSINAKGAHFLKEDVALFDAPFFNVTLQEARSLDPQQRLILECTYEALENAGIPIHSTAGSKIGVFAGASFPEYDLNNFRDTEASPMYASTGTAMSLQANRISYYFDLQGPSITIDTACSSSLSALHLACQSLRAGECSAAIVVGCHLNLFPEGFISMSRSRLLSDEGRTYAFDYRGTGFGRGEGAGCIVLKLFEAAQAAGDAVRAVIVNSGVNQDGRTRGISMPNGAAQEALIRSVYNGACIDPALAGYVEAHGTGTKVGDPIEAMALHAVFGKGRTPRQPLFVGSVKSNIGHAEGASGVISIIKTAMMLERGFVLPNCNFDKANEDIPLAKWNMKVPKKLVPWPRGKPFASVNNFGFGGSNAHILLRAGPRSKGDGTINTDPLPRKVFVLTGHDKQAVIQLASNLSAYLVRHPVIFDTNLLGNLAYTLGQRRSLFQWRLAVSASLDKQLTEFLTSNLEPHRAVQEPVAAFVFTGQGAQWLGMGRELLATYPVFKQTILAIDACLATLGASFSILDELLLDDPITSSISKAHMSQPACTAIQLGLIDLLKSWGISLTAVTGHSSGEIAAAYAAKILTLEECVRIAYARGVAASFLTQHSRVQGAMLAVGASVPEVQPFVDALRNKHAVIACVNSGSSVTISGDEDAIIELQDVLDKEQIFTRRLQVDVAYHSRHMQQVAQQYRLLMGRLEPQGSQISFHSAVCGSTLPGTDLKPSYWVDNLVSRVEFVQALQSLLAENAKVNTIIEVGPHCALQMPIKDIIREHSPKRNIQYLSSLKRNVDGVEALQQLASALFVRGFPIDLGAVNFPDHERSARKLTLLTNLPRYPWNHSERYWHMSRLAHNLYYRPSPRNDLLGSLCMENLDFDPRWRNIIRLDDYPWIRQHRVHGSNVYPMTGFLAMAIEAMVKQADINHISLEKVDIRDVIIPRALTIAEGASVETMVALRCVNDSSRSVDGWHEFKIFSWVDSRGWEQNCRGFVKGQEIKGKNPVDGYRQQATISAELSRQIFDIRASCTVPVDAAALYKNVENSGVDYGPIFRGLHDIAVSDNLQSMATVCVPDMKACMPLEYETECIIHPATLDHCIQMLWTLLGLQHGPSDVTHVPSRISQVSISLARPFRAGTRLQLYARQPSLSTHQPQCNRILVLEPEDPYNAVIEIDGVTMVPVNYDNGKSWAKEPDALCYKLHWEPCFDFLSAEDYKIFPQSSQEDRHGVQRMRLLDRLAEHYLRNVLNCISEQELGSLENHYQKFYRWAQKTCSSSRLSVPLAPQTRQRLRQMNGPGALLYEIGELLPRILRSEVDPLTSMLEDDLLNRYYQDADNLRQSYAQVSVCINQMGHQNPNLNILEIGAGTGGTTVPILQTLGGGSDGTTPRFSHYTYTDISPGFFEKAKTKFEAWDHLMTYQTLDISSDPTGQGYEPHSYDLVVACNVLHATPEINKTVEHVRMLLKPGGKMILIEETTPKARHFPFVALPGWWLSKDDARIDGPLLDSNGWNSVLTANDFTGIDVQLDDYPGSDDRSSSIMISTANSSRTGPDAEGDIVIIEDGCNNEAHLKEEVKIALENITGVSPLEGKLAETNVAGKWCVFIGNINQPILAELDQDIFQKIQRLVREARGLLWVTRHRIEDARSLAHNMVTGLARTIRSETGLQFATLDLGEEGIMSDVEAARHITKVFDGVFCRKLALMEADREFTIRQGHICVSRLVDNDVLNLSIQHETQRAPPQRQPFQQPQRPLRLTTGHSRMLDELYFTDDHSRDTPLPSDSIEIHVSYVGLNFRDVLLAMGQLQGGMLGQECSGIVTAVGAYVTEFHVGDRVFAVSPGSLSTYTRCPASSAWSVPRDMSLEVAASVPTVFCTAYYSLIDLGRLSKGESILIHAAAGGVGQAAIIIAQSIGAKIFTTVGSEEKKRFLMEAYNLADEQILFSRDTSFAQGILHATGGEGVDVALNSLGGDALQATFRCVAPFGRFIEIGKRDIEQNARLEMAPFDKNISFASVDLNLVRAKRPEILRKLLRKSIDFLVQKKALSRWMITTIPISEIEAGFRALQGGQVIGKMVVKMVDSIDDKEATLVKVHPARKLEKLLPPNASYIVVGGTGGIGLDLASWLPSKGATHLILVSRSGAASKEAQQIVQDLTQKGVTVEVCRCDISNVTDVEENLGAALRQMPPVHGVIYGAMVLRDVLFEKMTYEDYMAVIKPRVHGILNLRNLLHAMNMTGNLDFFINLSSGASFVGNMGQAQYAATGGFMAALAQYPEASGLPYTTLDLPVVRGVGYLSGDEKKFEHVAHQLGTSAIDATHIRCLITAAIRNEIRDSSEGHCVIGFDFVKTTPVSELPFWVKDAKLSNLTRISNLVETTSSHAQKTITGISPGSALRQSRSLEAAETLVVEAVIKKLSSILMRPAEELDSMVPISVYGLDSLVAIEVRNWITRELEASLQILEILASESLPVLARLILKKSAILSAKVKTEWGLNDC</sequence>
<dbReference type="SUPFAM" id="SSF53335">
    <property type="entry name" value="S-adenosyl-L-methionine-dependent methyltransferases"/>
    <property type="match status" value="1"/>
</dbReference>
<dbReference type="SMART" id="SM00827">
    <property type="entry name" value="PKS_AT"/>
    <property type="match status" value="1"/>
</dbReference>
<evidence type="ECO:0000259" key="10">
    <source>
        <dbReference type="PROSITE" id="PS52004"/>
    </source>
</evidence>
<dbReference type="SUPFAM" id="SSF47336">
    <property type="entry name" value="ACP-like"/>
    <property type="match status" value="1"/>
</dbReference>
<dbReference type="InterPro" id="IPR001227">
    <property type="entry name" value="Ac_transferase_dom_sf"/>
</dbReference>
<dbReference type="Pfam" id="PF08242">
    <property type="entry name" value="Methyltransf_12"/>
    <property type="match status" value="1"/>
</dbReference>
<dbReference type="GO" id="GO:1901336">
    <property type="term" value="P:lactone biosynthetic process"/>
    <property type="evidence" value="ECO:0007669"/>
    <property type="project" value="UniProtKB-ARBA"/>
</dbReference>
<dbReference type="VEuPathDB" id="FungiDB:EYZ11_007159"/>
<dbReference type="Pfam" id="PF08240">
    <property type="entry name" value="ADH_N"/>
    <property type="match status" value="1"/>
</dbReference>
<dbReference type="SMART" id="SM00823">
    <property type="entry name" value="PKS_PP"/>
    <property type="match status" value="1"/>
</dbReference>
<keyword evidence="7" id="KW-0012">Acyltransferase</keyword>
<evidence type="ECO:0000256" key="4">
    <source>
        <dbReference type="ARBA" id="ARBA00022857"/>
    </source>
</evidence>
<dbReference type="InterPro" id="IPR056501">
    <property type="entry name" value="NAD-bd_HRPKS_sdrA"/>
</dbReference>
<dbReference type="Pfam" id="PF02801">
    <property type="entry name" value="Ketoacyl-synt_C"/>
    <property type="match status" value="1"/>
</dbReference>
<dbReference type="SMART" id="SM00829">
    <property type="entry name" value="PKS_ER"/>
    <property type="match status" value="1"/>
</dbReference>
<dbReference type="Pfam" id="PF16197">
    <property type="entry name" value="KAsynt_C_assoc"/>
    <property type="match status" value="1"/>
</dbReference>
<dbReference type="Gene3D" id="3.10.129.110">
    <property type="entry name" value="Polyketide synthase dehydratase"/>
    <property type="match status" value="1"/>
</dbReference>
<dbReference type="InterPro" id="IPR050091">
    <property type="entry name" value="PKS_NRPS_Biosynth_Enz"/>
</dbReference>
<dbReference type="EMBL" id="QUQM01000007">
    <property type="protein sequence ID" value="KAA8645364.1"/>
    <property type="molecule type" value="Genomic_DNA"/>
</dbReference>
<dbReference type="Pfam" id="PF00109">
    <property type="entry name" value="ketoacyl-synt"/>
    <property type="match status" value="1"/>
</dbReference>
<dbReference type="InterPro" id="IPR020843">
    <property type="entry name" value="ER"/>
</dbReference>
<dbReference type="InterPro" id="IPR020807">
    <property type="entry name" value="PKS_DH"/>
</dbReference>
<dbReference type="InterPro" id="IPR057326">
    <property type="entry name" value="KR_dom"/>
</dbReference>
<dbReference type="Gene3D" id="3.40.50.720">
    <property type="entry name" value="NAD(P)-binding Rossmann-like Domain"/>
    <property type="match status" value="2"/>
</dbReference>
<dbReference type="InterPro" id="IPR020841">
    <property type="entry name" value="PKS_Beta-ketoAc_synthase_dom"/>
</dbReference>
<evidence type="ECO:0000259" key="11">
    <source>
        <dbReference type="PROSITE" id="PS52019"/>
    </source>
</evidence>
<dbReference type="GO" id="GO:0006633">
    <property type="term" value="P:fatty acid biosynthetic process"/>
    <property type="evidence" value="ECO:0007669"/>
    <property type="project" value="InterPro"/>
</dbReference>
<keyword evidence="6" id="KW-0511">Multifunctional enzyme</keyword>
<accession>A0A5M9MJ09</accession>
<dbReference type="InterPro" id="IPR014030">
    <property type="entry name" value="Ketoacyl_synth_N"/>
</dbReference>
<dbReference type="InterPro" id="IPR016036">
    <property type="entry name" value="Malonyl_transacylase_ACP-bd"/>
</dbReference>
<keyword evidence="1" id="KW-0596">Phosphopantetheine</keyword>
<dbReference type="InterPro" id="IPR013149">
    <property type="entry name" value="ADH-like_C"/>
</dbReference>
<dbReference type="VEuPathDB" id="FungiDB:EYZ11_005833"/>
<dbReference type="FunFam" id="3.40.50.720:FF:000209">
    <property type="entry name" value="Polyketide synthase Pks12"/>
    <property type="match status" value="1"/>
</dbReference>
<evidence type="ECO:0000256" key="1">
    <source>
        <dbReference type="ARBA" id="ARBA00022450"/>
    </source>
</evidence>
<dbReference type="SUPFAM" id="SSF53901">
    <property type="entry name" value="Thiolase-like"/>
    <property type="match status" value="1"/>
</dbReference>
<dbReference type="PROSITE" id="PS00606">
    <property type="entry name" value="KS3_1"/>
    <property type="match status" value="1"/>
</dbReference>
<name>A0A5M9MJ09_9EURO</name>
<dbReference type="Gene3D" id="3.40.47.10">
    <property type="match status" value="1"/>
</dbReference>
<keyword evidence="3" id="KW-0808">Transferase</keyword>
<dbReference type="InterPro" id="IPR014031">
    <property type="entry name" value="Ketoacyl_synth_C"/>
</dbReference>
<dbReference type="RefSeq" id="XP_033424725.1">
    <property type="nucleotide sequence ID" value="XM_033571410.1"/>
</dbReference>
<feature type="region of interest" description="N-terminal hotdog fold" evidence="8">
    <location>
        <begin position="908"/>
        <end position="1042"/>
    </location>
</feature>
<dbReference type="InterPro" id="IPR018201">
    <property type="entry name" value="Ketoacyl_synth_AS"/>
</dbReference>
<dbReference type="InterPro" id="IPR013154">
    <property type="entry name" value="ADH-like_N"/>
</dbReference>
<feature type="domain" description="Carrier" evidence="9">
    <location>
        <begin position="2433"/>
        <end position="2510"/>
    </location>
</feature>
<dbReference type="SUPFAM" id="SSF52151">
    <property type="entry name" value="FabD/lysophospholipase-like"/>
    <property type="match status" value="1"/>
</dbReference>
<dbReference type="GO" id="GO:0016491">
    <property type="term" value="F:oxidoreductase activity"/>
    <property type="evidence" value="ECO:0007669"/>
    <property type="project" value="UniProtKB-KW"/>
</dbReference>
<dbReference type="Pfam" id="PF23114">
    <property type="entry name" value="NAD-bd_HRPKS_sdrA"/>
    <property type="match status" value="1"/>
</dbReference>
<evidence type="ECO:0000256" key="2">
    <source>
        <dbReference type="ARBA" id="ARBA00022553"/>
    </source>
</evidence>
<dbReference type="InterPro" id="IPR049551">
    <property type="entry name" value="PKS_DH_C"/>
</dbReference>
<dbReference type="InterPro" id="IPR036291">
    <property type="entry name" value="NAD(P)-bd_dom_sf"/>
</dbReference>
<dbReference type="Pfam" id="PF00107">
    <property type="entry name" value="ADH_zinc_N"/>
    <property type="match status" value="1"/>
</dbReference>
<dbReference type="PROSITE" id="PS50075">
    <property type="entry name" value="CARRIER"/>
    <property type="match status" value="1"/>
</dbReference>
<dbReference type="Pfam" id="PF23297">
    <property type="entry name" value="ACP_SdgA_C"/>
    <property type="match status" value="1"/>
</dbReference>